<dbReference type="Proteomes" id="UP000624703">
    <property type="component" value="Unassembled WGS sequence"/>
</dbReference>
<dbReference type="AlphaFoldDB" id="A0A8J7SIE7"/>
<gene>
    <name evidence="2" type="ORF">JIN82_04380</name>
</gene>
<keyword evidence="1" id="KW-0472">Membrane</keyword>
<reference evidence="2" key="1">
    <citation type="submission" date="2021-01" db="EMBL/GenBank/DDBJ databases">
        <title>Modified the classification status of verrucomicrobia.</title>
        <authorList>
            <person name="Feng X."/>
        </authorList>
    </citation>
    <scope>NUCLEOTIDE SEQUENCE</scope>
    <source>
        <strain evidence="2">_KCTC 22039</strain>
    </source>
</reference>
<proteinExistence type="predicted"/>
<protein>
    <submittedName>
        <fullName evidence="2">Uncharacterized protein</fullName>
    </submittedName>
</protein>
<feature type="transmembrane region" description="Helical" evidence="1">
    <location>
        <begin position="25"/>
        <end position="49"/>
    </location>
</feature>
<keyword evidence="3" id="KW-1185">Reference proteome</keyword>
<accession>A0A8J7SIE7</accession>
<sequence length="70" mass="7745">MIYQINTLACYVCMGNGPDHKDSLAAGYAMLFMLCIIMPVLCAIFFFIIRIARRSAAALPPELQDHPPVS</sequence>
<evidence type="ECO:0000313" key="3">
    <source>
        <dbReference type="Proteomes" id="UP000624703"/>
    </source>
</evidence>
<keyword evidence="1" id="KW-0812">Transmembrane</keyword>
<evidence type="ECO:0000313" key="2">
    <source>
        <dbReference type="EMBL" id="MBK1790391.1"/>
    </source>
</evidence>
<comment type="caution">
    <text evidence="2">The sequence shown here is derived from an EMBL/GenBank/DDBJ whole genome shotgun (WGS) entry which is preliminary data.</text>
</comment>
<evidence type="ECO:0000256" key="1">
    <source>
        <dbReference type="SAM" id="Phobius"/>
    </source>
</evidence>
<name>A0A8J7SIE7_9BACT</name>
<organism evidence="2 3">
    <name type="scientific">Persicirhabdus sediminis</name>
    <dbReference type="NCBI Taxonomy" id="454144"/>
    <lineage>
        <taxon>Bacteria</taxon>
        <taxon>Pseudomonadati</taxon>
        <taxon>Verrucomicrobiota</taxon>
        <taxon>Verrucomicrobiia</taxon>
        <taxon>Verrucomicrobiales</taxon>
        <taxon>Verrucomicrobiaceae</taxon>
        <taxon>Persicirhabdus</taxon>
    </lineage>
</organism>
<keyword evidence="1" id="KW-1133">Transmembrane helix</keyword>
<dbReference type="EMBL" id="JAENIM010000021">
    <property type="protein sequence ID" value="MBK1790391.1"/>
    <property type="molecule type" value="Genomic_DNA"/>
</dbReference>
<dbReference type="RefSeq" id="WP_200310423.1">
    <property type="nucleotide sequence ID" value="NZ_JAENIM010000021.1"/>
</dbReference>